<dbReference type="EMBL" id="GBRH01161587">
    <property type="protein sequence ID" value="JAE36309.1"/>
    <property type="molecule type" value="Transcribed_RNA"/>
</dbReference>
<dbReference type="AlphaFoldDB" id="A0A0A9HKD8"/>
<evidence type="ECO:0000313" key="1">
    <source>
        <dbReference type="EMBL" id="JAE36309.1"/>
    </source>
</evidence>
<protein>
    <submittedName>
        <fullName evidence="1">Uncharacterized protein</fullName>
    </submittedName>
</protein>
<name>A0A0A9HKD8_ARUDO</name>
<sequence length="84" mass="9131">MCTCSNSWGTWHPQFASGRTSSIGTHRNRALMLQEMSSVASSFFGCNEALHRAPRAVFGLWAACRPGLSCYPAGVASRSRRTPP</sequence>
<proteinExistence type="predicted"/>
<organism evidence="1">
    <name type="scientific">Arundo donax</name>
    <name type="common">Giant reed</name>
    <name type="synonym">Donax arundinaceus</name>
    <dbReference type="NCBI Taxonomy" id="35708"/>
    <lineage>
        <taxon>Eukaryota</taxon>
        <taxon>Viridiplantae</taxon>
        <taxon>Streptophyta</taxon>
        <taxon>Embryophyta</taxon>
        <taxon>Tracheophyta</taxon>
        <taxon>Spermatophyta</taxon>
        <taxon>Magnoliopsida</taxon>
        <taxon>Liliopsida</taxon>
        <taxon>Poales</taxon>
        <taxon>Poaceae</taxon>
        <taxon>PACMAD clade</taxon>
        <taxon>Arundinoideae</taxon>
        <taxon>Arundineae</taxon>
        <taxon>Arundo</taxon>
    </lineage>
</organism>
<reference evidence="1" key="2">
    <citation type="journal article" date="2015" name="Data Brief">
        <title>Shoot transcriptome of the giant reed, Arundo donax.</title>
        <authorList>
            <person name="Barrero R.A."/>
            <person name="Guerrero F.D."/>
            <person name="Moolhuijzen P."/>
            <person name="Goolsby J.A."/>
            <person name="Tidwell J."/>
            <person name="Bellgard S.E."/>
            <person name="Bellgard M.I."/>
        </authorList>
    </citation>
    <scope>NUCLEOTIDE SEQUENCE</scope>
    <source>
        <tissue evidence="1">Shoot tissue taken approximately 20 cm above the soil surface</tissue>
    </source>
</reference>
<accession>A0A0A9HKD8</accession>
<reference evidence="1" key="1">
    <citation type="submission" date="2014-09" db="EMBL/GenBank/DDBJ databases">
        <authorList>
            <person name="Magalhaes I.L.F."/>
            <person name="Oliveira U."/>
            <person name="Santos F.R."/>
            <person name="Vidigal T.H.D.A."/>
            <person name="Brescovit A.D."/>
            <person name="Santos A.J."/>
        </authorList>
    </citation>
    <scope>NUCLEOTIDE SEQUENCE</scope>
    <source>
        <tissue evidence="1">Shoot tissue taken approximately 20 cm above the soil surface</tissue>
    </source>
</reference>